<evidence type="ECO:0000259" key="1">
    <source>
        <dbReference type="Pfam" id="PF01593"/>
    </source>
</evidence>
<proteinExistence type="predicted"/>
<dbReference type="InterPro" id="IPR050464">
    <property type="entry name" value="Zeta_carotene_desat/Oxidored"/>
</dbReference>
<dbReference type="AlphaFoldDB" id="A0A4Q7Z494"/>
<name>A0A4Q7Z494_9GAMM</name>
<dbReference type="GO" id="GO:0016491">
    <property type="term" value="F:oxidoreductase activity"/>
    <property type="evidence" value="ECO:0007669"/>
    <property type="project" value="InterPro"/>
</dbReference>
<accession>A0A4Q7Z494</accession>
<sequence length="422" mass="46511">MKIAVIGSGISGLSAAWLLANRHQVTVFEAGSYAGGHSNAVDVTLDGHTHPVDTGFLVFNERTYPNLIALFEKIGVSEFNSDMSFSVKLPAENLEWAGSNLGSLFAQKSNLLRPAFWRMIADILRFNRQAEALRLKAEQQQLTLGQLIAAEGFGESFAHWYLLPMGAAIWSTPVSGMLDFPAATFIRFCQNHGLLQISNRPQWKTVVGSSREYVRRLVAGIGDVRLNAPVESVRRQPDGAIIRVGGEDLRFDAVVLACHSDQALALLADADEDERTILGDIRYAHNTAWLHTDASVMPTRQAAWSAWNYYTTASAGTDSPVAVTYWLNKLQPLPFNTPVFVTLNPPEPIAADKVLRRFDYDHPQLDQAAYAAKQRVASIQGRNHTWFAGAWTGYGFHEDGLKSGIRVAQLLGANIPWHAVLD</sequence>
<feature type="domain" description="Amine oxidase" evidence="1">
    <location>
        <begin position="10"/>
        <end position="264"/>
    </location>
</feature>
<dbReference type="InterPro" id="IPR036188">
    <property type="entry name" value="FAD/NAD-bd_sf"/>
</dbReference>
<dbReference type="SUPFAM" id="SSF51905">
    <property type="entry name" value="FAD/NAD(P)-binding domain"/>
    <property type="match status" value="1"/>
</dbReference>
<evidence type="ECO:0000313" key="2">
    <source>
        <dbReference type="EMBL" id="RZU45192.1"/>
    </source>
</evidence>
<dbReference type="Gene3D" id="3.30.70.1990">
    <property type="match status" value="1"/>
</dbReference>
<dbReference type="EMBL" id="SHKX01000012">
    <property type="protein sequence ID" value="RZU45192.1"/>
    <property type="molecule type" value="Genomic_DNA"/>
</dbReference>
<gene>
    <name evidence="2" type="ORF">EV700_2007</name>
</gene>
<evidence type="ECO:0000313" key="3">
    <source>
        <dbReference type="Proteomes" id="UP000292423"/>
    </source>
</evidence>
<organism evidence="2 3">
    <name type="scientific">Fluviicoccus keumensis</name>
    <dbReference type="NCBI Taxonomy" id="1435465"/>
    <lineage>
        <taxon>Bacteria</taxon>
        <taxon>Pseudomonadati</taxon>
        <taxon>Pseudomonadota</taxon>
        <taxon>Gammaproteobacteria</taxon>
        <taxon>Moraxellales</taxon>
        <taxon>Moraxellaceae</taxon>
        <taxon>Fluviicoccus</taxon>
    </lineage>
</organism>
<dbReference type="InterPro" id="IPR002937">
    <property type="entry name" value="Amino_oxidase"/>
</dbReference>
<dbReference type="RefSeq" id="WP_130413291.1">
    <property type="nucleotide sequence ID" value="NZ_SHKX01000012.1"/>
</dbReference>
<dbReference type="Proteomes" id="UP000292423">
    <property type="component" value="Unassembled WGS sequence"/>
</dbReference>
<reference evidence="2 3" key="1">
    <citation type="submission" date="2019-02" db="EMBL/GenBank/DDBJ databases">
        <title>Genomic Encyclopedia of Type Strains, Phase IV (KMG-IV): sequencing the most valuable type-strain genomes for metagenomic binning, comparative biology and taxonomic classification.</title>
        <authorList>
            <person name="Goeker M."/>
        </authorList>
    </citation>
    <scope>NUCLEOTIDE SEQUENCE [LARGE SCALE GENOMIC DNA]</scope>
    <source>
        <strain evidence="2 3">DSM 105135</strain>
    </source>
</reference>
<dbReference type="Gene3D" id="3.50.50.60">
    <property type="entry name" value="FAD/NAD(P)-binding domain"/>
    <property type="match status" value="1"/>
</dbReference>
<dbReference type="PANTHER" id="PTHR42923:SF17">
    <property type="entry name" value="AMINE OXIDASE DOMAIN-CONTAINING PROTEIN"/>
    <property type="match status" value="1"/>
</dbReference>
<protein>
    <recommendedName>
        <fullName evidence="1">Amine oxidase domain-containing protein</fullName>
    </recommendedName>
</protein>
<dbReference type="FunFam" id="1.10.405.20:FF:000001">
    <property type="entry name" value="Amine oxidase"/>
    <property type="match status" value="1"/>
</dbReference>
<dbReference type="Pfam" id="PF01593">
    <property type="entry name" value="Amino_oxidase"/>
    <property type="match status" value="1"/>
</dbReference>
<dbReference type="Gene3D" id="1.10.405.20">
    <property type="match status" value="1"/>
</dbReference>
<dbReference type="OrthoDB" id="20837at2"/>
<keyword evidence="3" id="KW-1185">Reference proteome</keyword>
<comment type="caution">
    <text evidence="2">The sequence shown here is derived from an EMBL/GenBank/DDBJ whole genome shotgun (WGS) entry which is preliminary data.</text>
</comment>
<dbReference type="PANTHER" id="PTHR42923">
    <property type="entry name" value="PROTOPORPHYRINOGEN OXIDASE"/>
    <property type="match status" value="1"/>
</dbReference>